<sequence length="203" mass="23136">MSTNSFFLRRIHSLSGLIPIGLFLLEHLFTNSFALKGAKAFNEKVEFFQTLPYLTFIEILFIGLPIAFHAFYGLYIVYVAKNNILSYSYFRNWMFYLQRVTAIVTLVFLVWHVYVLRLAKALYDTEVSFEAISASLSNPGIFAFYIVGLIAAVFHFANGLWTFLITWGITVGPRAQQVTTYVTGLLFLVLNIIGINVLVAFTR</sequence>
<dbReference type="PIRSF" id="PIRSF000170">
    <property type="entry name" value="Succ_dh_cyt_b558"/>
    <property type="match status" value="1"/>
</dbReference>
<evidence type="ECO:0000256" key="1">
    <source>
        <dbReference type="ARBA" id="ARBA00004370"/>
    </source>
</evidence>
<evidence type="ECO:0000256" key="4">
    <source>
        <dbReference type="ARBA" id="ARBA00022723"/>
    </source>
</evidence>
<organism evidence="10 11">
    <name type="scientific">Carboxydocella sporoproducens DSM 16521</name>
    <dbReference type="NCBI Taxonomy" id="1121270"/>
    <lineage>
        <taxon>Bacteria</taxon>
        <taxon>Bacillati</taxon>
        <taxon>Bacillota</taxon>
        <taxon>Clostridia</taxon>
        <taxon>Eubacteriales</taxon>
        <taxon>Clostridiales Family XVI. Incertae Sedis</taxon>
        <taxon>Carboxydocella</taxon>
    </lineage>
</organism>
<dbReference type="CDD" id="cd03497">
    <property type="entry name" value="SQR_TypeB_1_TM"/>
    <property type="match status" value="1"/>
</dbReference>
<dbReference type="InterPro" id="IPR016002">
    <property type="entry name" value="Succ_DH_cyt_b558_Firmicute"/>
</dbReference>
<keyword evidence="6 8" id="KW-0408">Iron</keyword>
<dbReference type="PANTHER" id="PTHR41910">
    <property type="entry name" value="SUCCINATE DEHYDROGENASE 2 MEMBRANE SUBUNIT SDHC"/>
    <property type="match status" value="1"/>
</dbReference>
<comment type="subcellular location">
    <subcellularLocation>
        <location evidence="1">Membrane</location>
    </subcellularLocation>
</comment>
<feature type="transmembrane region" description="Helical" evidence="9">
    <location>
        <begin position="181"/>
        <end position="201"/>
    </location>
</feature>
<accession>A0A1T4N3Y5</accession>
<evidence type="ECO:0000313" key="11">
    <source>
        <dbReference type="Proteomes" id="UP000189933"/>
    </source>
</evidence>
<keyword evidence="2 8" id="KW-0349">Heme</keyword>
<evidence type="ECO:0000256" key="2">
    <source>
        <dbReference type="ARBA" id="ARBA00022617"/>
    </source>
</evidence>
<evidence type="ECO:0000256" key="8">
    <source>
        <dbReference type="PIRSR" id="PIRSR000170-1"/>
    </source>
</evidence>
<evidence type="ECO:0000256" key="6">
    <source>
        <dbReference type="ARBA" id="ARBA00023004"/>
    </source>
</evidence>
<keyword evidence="3 9" id="KW-0812">Transmembrane</keyword>
<dbReference type="NCBIfam" id="TIGR02046">
    <property type="entry name" value="sdhC_b558_fam"/>
    <property type="match status" value="1"/>
</dbReference>
<reference evidence="11" key="1">
    <citation type="submission" date="2017-02" db="EMBL/GenBank/DDBJ databases">
        <authorList>
            <person name="Varghese N."/>
            <person name="Submissions S."/>
        </authorList>
    </citation>
    <scope>NUCLEOTIDE SEQUENCE [LARGE SCALE GENOMIC DNA]</scope>
    <source>
        <strain evidence="11">DSM 16521</strain>
    </source>
</reference>
<dbReference type="Gene3D" id="1.20.1300.10">
    <property type="entry name" value="Fumarate reductase/succinate dehydrogenase, transmembrane subunit"/>
    <property type="match status" value="1"/>
</dbReference>
<keyword evidence="11" id="KW-1185">Reference proteome</keyword>
<gene>
    <name evidence="10" type="ORF">SAMN02745885_00790</name>
</gene>
<feature type="binding site" description="axial binding residue" evidence="8">
    <location>
        <position position="69"/>
    </location>
    <ligand>
        <name>heme</name>
        <dbReference type="ChEBI" id="CHEBI:30413"/>
    </ligand>
    <ligandPart>
        <name>Fe</name>
        <dbReference type="ChEBI" id="CHEBI:18248"/>
    </ligandPart>
</feature>
<feature type="binding site" description="axial binding residue" evidence="8">
    <location>
        <position position="155"/>
    </location>
    <ligand>
        <name>heme</name>
        <dbReference type="ChEBI" id="CHEBI:30413"/>
    </ligand>
    <ligandPart>
        <name>Fe</name>
        <dbReference type="ChEBI" id="CHEBI:18248"/>
    </ligandPart>
</feature>
<keyword evidence="7 9" id="KW-0472">Membrane</keyword>
<dbReference type="InterPro" id="IPR034804">
    <property type="entry name" value="SQR/QFR_C/D"/>
</dbReference>
<dbReference type="InterPro" id="IPR039023">
    <property type="entry name" value="SdhC_prok"/>
</dbReference>
<dbReference type="Pfam" id="PF01127">
    <property type="entry name" value="Sdh_cyt"/>
    <property type="match status" value="1"/>
</dbReference>
<proteinExistence type="predicted"/>
<evidence type="ECO:0000256" key="9">
    <source>
        <dbReference type="SAM" id="Phobius"/>
    </source>
</evidence>
<protein>
    <submittedName>
        <fullName evidence="10">Succinate dehydrogenase subunit C</fullName>
    </submittedName>
</protein>
<feature type="transmembrane region" description="Helical" evidence="9">
    <location>
        <begin position="53"/>
        <end position="79"/>
    </location>
</feature>
<feature type="binding site" description="axial binding residue" evidence="8">
    <location>
        <position position="27"/>
    </location>
    <ligand>
        <name>heme</name>
        <dbReference type="ChEBI" id="CHEBI:30413"/>
    </ligand>
    <ligandPart>
        <name>Fe</name>
        <dbReference type="ChEBI" id="CHEBI:18248"/>
    </ligandPart>
</feature>
<evidence type="ECO:0000256" key="5">
    <source>
        <dbReference type="ARBA" id="ARBA00022989"/>
    </source>
</evidence>
<dbReference type="SUPFAM" id="SSF81343">
    <property type="entry name" value="Fumarate reductase respiratory complex transmembrane subunits"/>
    <property type="match status" value="1"/>
</dbReference>
<dbReference type="RefSeq" id="WP_078664894.1">
    <property type="nucleotide sequence ID" value="NZ_FUXM01000006.1"/>
</dbReference>
<dbReference type="AlphaFoldDB" id="A0A1T4N3Y5"/>
<feature type="transmembrane region" description="Helical" evidence="9">
    <location>
        <begin position="142"/>
        <end position="169"/>
    </location>
</feature>
<dbReference type="OrthoDB" id="9789209at2"/>
<keyword evidence="4 8" id="KW-0479">Metal-binding</keyword>
<evidence type="ECO:0000313" key="10">
    <source>
        <dbReference type="EMBL" id="SJZ73826.1"/>
    </source>
</evidence>
<evidence type="ECO:0000256" key="7">
    <source>
        <dbReference type="ARBA" id="ARBA00023136"/>
    </source>
</evidence>
<evidence type="ECO:0000256" key="3">
    <source>
        <dbReference type="ARBA" id="ARBA00022692"/>
    </source>
</evidence>
<dbReference type="EMBL" id="FUXM01000006">
    <property type="protein sequence ID" value="SJZ73826.1"/>
    <property type="molecule type" value="Genomic_DNA"/>
</dbReference>
<dbReference type="InterPro" id="IPR000701">
    <property type="entry name" value="SuccDH_FuR_B_TM-su"/>
</dbReference>
<feature type="transmembrane region" description="Helical" evidence="9">
    <location>
        <begin position="100"/>
        <end position="122"/>
    </location>
</feature>
<name>A0A1T4N3Y5_9FIRM</name>
<dbReference type="PANTHER" id="PTHR41910:SF1">
    <property type="entry name" value="SUCCINATE DEHYDROGENASE HYDROPHOBIC MEMBRANE ANCHOR SUBUNIT"/>
    <property type="match status" value="1"/>
</dbReference>
<dbReference type="Proteomes" id="UP000189933">
    <property type="component" value="Unassembled WGS sequence"/>
</dbReference>
<dbReference type="GO" id="GO:0016020">
    <property type="term" value="C:membrane"/>
    <property type="evidence" value="ECO:0007669"/>
    <property type="project" value="UniProtKB-SubCell"/>
</dbReference>
<dbReference type="GO" id="GO:0046872">
    <property type="term" value="F:metal ion binding"/>
    <property type="evidence" value="ECO:0007669"/>
    <property type="project" value="UniProtKB-KW"/>
</dbReference>
<feature type="binding site" description="axial binding residue" evidence="8">
    <location>
        <position position="112"/>
    </location>
    <ligand>
        <name>heme</name>
        <dbReference type="ChEBI" id="CHEBI:30413"/>
    </ligand>
    <ligandPart>
        <name>Fe</name>
        <dbReference type="ChEBI" id="CHEBI:18248"/>
    </ligandPart>
</feature>
<dbReference type="InterPro" id="IPR011138">
    <property type="entry name" value="Cytochrome_b-558"/>
</dbReference>
<keyword evidence="5 9" id="KW-1133">Transmembrane helix</keyword>